<keyword evidence="4" id="KW-1185">Reference proteome</keyword>
<gene>
    <name evidence="3" type="ORF">KIW84_053040</name>
</gene>
<dbReference type="Proteomes" id="UP001058974">
    <property type="component" value="Chromosome 5"/>
</dbReference>
<evidence type="ECO:0000313" key="3">
    <source>
        <dbReference type="EMBL" id="KAI5406549.1"/>
    </source>
</evidence>
<feature type="compositionally biased region" description="Acidic residues" evidence="1">
    <location>
        <begin position="9"/>
        <end position="20"/>
    </location>
</feature>
<keyword evidence="2" id="KW-1133">Transmembrane helix</keyword>
<comment type="caution">
    <text evidence="3">The sequence shown here is derived from an EMBL/GenBank/DDBJ whole genome shotgun (WGS) entry which is preliminary data.</text>
</comment>
<evidence type="ECO:0000256" key="1">
    <source>
        <dbReference type="SAM" id="MobiDB-lite"/>
    </source>
</evidence>
<accession>A0A9D4WRN5</accession>
<feature type="transmembrane region" description="Helical" evidence="2">
    <location>
        <begin position="81"/>
        <end position="102"/>
    </location>
</feature>
<name>A0A9D4WRN5_PEA</name>
<dbReference type="EMBL" id="JAMSHJ010000005">
    <property type="protein sequence ID" value="KAI5406549.1"/>
    <property type="molecule type" value="Genomic_DNA"/>
</dbReference>
<evidence type="ECO:0000256" key="2">
    <source>
        <dbReference type="SAM" id="Phobius"/>
    </source>
</evidence>
<reference evidence="3 4" key="1">
    <citation type="journal article" date="2022" name="Nat. Genet.">
        <title>Improved pea reference genome and pan-genome highlight genomic features and evolutionary characteristics.</title>
        <authorList>
            <person name="Yang T."/>
            <person name="Liu R."/>
            <person name="Luo Y."/>
            <person name="Hu S."/>
            <person name="Wang D."/>
            <person name="Wang C."/>
            <person name="Pandey M.K."/>
            <person name="Ge S."/>
            <person name="Xu Q."/>
            <person name="Li N."/>
            <person name="Li G."/>
            <person name="Huang Y."/>
            <person name="Saxena R.K."/>
            <person name="Ji Y."/>
            <person name="Li M."/>
            <person name="Yan X."/>
            <person name="He Y."/>
            <person name="Liu Y."/>
            <person name="Wang X."/>
            <person name="Xiang C."/>
            <person name="Varshney R.K."/>
            <person name="Ding H."/>
            <person name="Gao S."/>
            <person name="Zong X."/>
        </authorList>
    </citation>
    <scope>NUCLEOTIDE SEQUENCE [LARGE SCALE GENOMIC DNA]</scope>
    <source>
        <strain evidence="3 4">cv. Zhongwan 6</strain>
    </source>
</reference>
<dbReference type="Gramene" id="Psat05G0304000-T1">
    <property type="protein sequence ID" value="KAI5406549.1"/>
    <property type="gene ID" value="KIW84_053040"/>
</dbReference>
<keyword evidence="2" id="KW-0812">Transmembrane</keyword>
<sequence>MIMTKEKEFEEEEKTTSEDEEEYYVESLKYNEIMELISDAQLLKTMLNVGSSYPKLIKEFMVKNDGRTLCPTSVHPLMKLIWINVGAFSPQLVVFATTILYGRYGYDDIQLRINGVHKKIV</sequence>
<keyword evidence="2" id="KW-0472">Membrane</keyword>
<proteinExistence type="predicted"/>
<evidence type="ECO:0000313" key="4">
    <source>
        <dbReference type="Proteomes" id="UP001058974"/>
    </source>
</evidence>
<feature type="region of interest" description="Disordered" evidence="1">
    <location>
        <begin position="1"/>
        <end position="20"/>
    </location>
</feature>
<organism evidence="3 4">
    <name type="scientific">Pisum sativum</name>
    <name type="common">Garden pea</name>
    <name type="synonym">Lathyrus oleraceus</name>
    <dbReference type="NCBI Taxonomy" id="3888"/>
    <lineage>
        <taxon>Eukaryota</taxon>
        <taxon>Viridiplantae</taxon>
        <taxon>Streptophyta</taxon>
        <taxon>Embryophyta</taxon>
        <taxon>Tracheophyta</taxon>
        <taxon>Spermatophyta</taxon>
        <taxon>Magnoliopsida</taxon>
        <taxon>eudicotyledons</taxon>
        <taxon>Gunneridae</taxon>
        <taxon>Pentapetalae</taxon>
        <taxon>rosids</taxon>
        <taxon>fabids</taxon>
        <taxon>Fabales</taxon>
        <taxon>Fabaceae</taxon>
        <taxon>Papilionoideae</taxon>
        <taxon>50 kb inversion clade</taxon>
        <taxon>NPAAA clade</taxon>
        <taxon>Hologalegina</taxon>
        <taxon>IRL clade</taxon>
        <taxon>Fabeae</taxon>
        <taxon>Lathyrus</taxon>
    </lineage>
</organism>
<dbReference type="AlphaFoldDB" id="A0A9D4WRN5"/>
<protein>
    <submittedName>
        <fullName evidence="3">Uncharacterized protein</fullName>
    </submittedName>
</protein>